<organism evidence="3 4">
    <name type="scientific">Rasamsonia emersonii (strain ATCC 16479 / CBS 393.64 / IMI 116815)</name>
    <dbReference type="NCBI Taxonomy" id="1408163"/>
    <lineage>
        <taxon>Eukaryota</taxon>
        <taxon>Fungi</taxon>
        <taxon>Dikarya</taxon>
        <taxon>Ascomycota</taxon>
        <taxon>Pezizomycotina</taxon>
        <taxon>Eurotiomycetes</taxon>
        <taxon>Eurotiomycetidae</taxon>
        <taxon>Eurotiales</taxon>
        <taxon>Trichocomaceae</taxon>
        <taxon>Rasamsonia</taxon>
    </lineage>
</organism>
<dbReference type="EC" id="3.5.1.4" evidence="3"/>
<dbReference type="Proteomes" id="UP000053958">
    <property type="component" value="Unassembled WGS sequence"/>
</dbReference>
<dbReference type="Pfam" id="PF01425">
    <property type="entry name" value="Amidase"/>
    <property type="match status" value="1"/>
</dbReference>
<dbReference type="InterPro" id="IPR000120">
    <property type="entry name" value="Amidase"/>
</dbReference>
<keyword evidence="3" id="KW-0378">Hydrolase</keyword>
<dbReference type="OrthoDB" id="421993at2759"/>
<sequence>MSARFRNYPEPREGPSVLYKHEELSLPVLRGPILSLSATIIHYLDFLQSIFWRQGGLNIARGIKDLDHYTPRFDPTVTPILDDASLSSKPVELPVPTKRRNGDNLGFYTSADYHARYLSGELTPSAVIEALLPLIRRDTNPPGKHSTAFLESQVDAIRAAAEASTQRYKSGKPLGPLDGVPVAVKDEVHLKGYARKLGSKIDFKHGIEETSWCVRKWEEAGAIVVGKTTMHEIGIDTTNNNSNYGTPRNPYNPDYYCGGSSGGSGYAVAAGLVPIALGADGGGSIRIPASFCGIWGLKPSHGRVSAAPTPSLAHSVGVYGPMAASIDDLALAYRVMASPAPAQDDALSSGFPDPLTTILSPSAESSRAKTIGLVRPWIDRAEPTVRAFFDAAVEFYRNQRGYTVVDIEIPYLSEGQRAHALTILSEIAAGIDPSDVRHLLPHSKLLIAVSGSKATSQDYIASQKLRQLLMSHLAHLFKRYPGLIIMTPTTPIPGWKIAGGEKDLTHGVSDGSASTRNMEYSWLANFTGCPAISCPAGYVRGTNMPVGIMGMSEWGSEEALIAFARDGEGILDLDIGASSTTGSSAAAAAAAEDAVVVGKGLRTPHESRWVDIIAEAKRNT</sequence>
<comment type="similarity">
    <text evidence="1">Belongs to the amidase family.</text>
</comment>
<dbReference type="SUPFAM" id="SSF75304">
    <property type="entry name" value="Amidase signature (AS) enzymes"/>
    <property type="match status" value="1"/>
</dbReference>
<keyword evidence="4" id="KW-1185">Reference proteome</keyword>
<evidence type="ECO:0000256" key="1">
    <source>
        <dbReference type="ARBA" id="ARBA00009199"/>
    </source>
</evidence>
<name>A0A0F4YM25_RASE3</name>
<evidence type="ECO:0000313" key="4">
    <source>
        <dbReference type="Proteomes" id="UP000053958"/>
    </source>
</evidence>
<reference evidence="3 4" key="1">
    <citation type="submission" date="2015-04" db="EMBL/GenBank/DDBJ databases">
        <authorList>
            <person name="Heijne W.H."/>
            <person name="Fedorova N.D."/>
            <person name="Nierman W.C."/>
            <person name="Vollebregt A.W."/>
            <person name="Zhao Z."/>
            <person name="Wu L."/>
            <person name="Kumar M."/>
            <person name="Stam H."/>
            <person name="van den Berg M.A."/>
            <person name="Pel H.J."/>
        </authorList>
    </citation>
    <scope>NUCLEOTIDE SEQUENCE [LARGE SCALE GENOMIC DNA]</scope>
    <source>
        <strain evidence="3 4">CBS 393.64</strain>
    </source>
</reference>
<dbReference type="EMBL" id="LASV01000402">
    <property type="protein sequence ID" value="KKA18916.1"/>
    <property type="molecule type" value="Genomic_DNA"/>
</dbReference>
<dbReference type="PROSITE" id="PS00571">
    <property type="entry name" value="AMIDASES"/>
    <property type="match status" value="1"/>
</dbReference>
<protein>
    <submittedName>
        <fullName evidence="3">Amidase</fullName>
        <ecNumber evidence="3">3.5.1.4</ecNumber>
    </submittedName>
</protein>
<dbReference type="Gene3D" id="3.90.1300.10">
    <property type="entry name" value="Amidase signature (AS) domain"/>
    <property type="match status" value="1"/>
</dbReference>
<evidence type="ECO:0000259" key="2">
    <source>
        <dbReference type="Pfam" id="PF01425"/>
    </source>
</evidence>
<dbReference type="RefSeq" id="XP_013325528.1">
    <property type="nucleotide sequence ID" value="XM_013470074.1"/>
</dbReference>
<comment type="caution">
    <text evidence="3">The sequence shown here is derived from an EMBL/GenBank/DDBJ whole genome shotgun (WGS) entry which is preliminary data.</text>
</comment>
<dbReference type="InterPro" id="IPR020556">
    <property type="entry name" value="Amidase_CS"/>
</dbReference>
<dbReference type="AlphaFoldDB" id="A0A0F4YM25"/>
<evidence type="ECO:0000313" key="3">
    <source>
        <dbReference type="EMBL" id="KKA18916.1"/>
    </source>
</evidence>
<dbReference type="PANTHER" id="PTHR11895:SF67">
    <property type="entry name" value="AMIDASE DOMAIN-CONTAINING PROTEIN"/>
    <property type="match status" value="1"/>
</dbReference>
<feature type="domain" description="Amidase" evidence="2">
    <location>
        <begin position="148"/>
        <end position="560"/>
    </location>
</feature>
<dbReference type="InterPro" id="IPR023631">
    <property type="entry name" value="Amidase_dom"/>
</dbReference>
<dbReference type="STRING" id="1408163.A0A0F4YM25"/>
<accession>A0A0F4YM25</accession>
<proteinExistence type="inferred from homology"/>
<dbReference type="GO" id="GO:0004040">
    <property type="term" value="F:amidase activity"/>
    <property type="evidence" value="ECO:0007669"/>
    <property type="project" value="UniProtKB-EC"/>
</dbReference>
<gene>
    <name evidence="3" type="ORF">T310_7132</name>
</gene>
<dbReference type="InterPro" id="IPR036928">
    <property type="entry name" value="AS_sf"/>
</dbReference>
<dbReference type="GeneID" id="25319408"/>
<dbReference type="PANTHER" id="PTHR11895">
    <property type="entry name" value="TRANSAMIDASE"/>
    <property type="match status" value="1"/>
</dbReference>